<sequence length="182" mass="20896">MSYLKNIWSFTQANKKKIDALQQEYFLICETPREDGHGHFPASIFEDDSETQDLTSLREQPASDLIIQELRELKELIKDVQKRQNNEELGHKLGTQEFDLARSSHAANVTEILAKAYIQLGRFSKSNESKTEQLKIEFQNSPYGLKVEKLMSKVDKFESKKLTYWRQGFQNKLAAGGVPPAT</sequence>
<organism evidence="1 2">
    <name type="scientific">Paramuricea clavata</name>
    <name type="common">Red gorgonian</name>
    <name type="synonym">Violescent sea-whip</name>
    <dbReference type="NCBI Taxonomy" id="317549"/>
    <lineage>
        <taxon>Eukaryota</taxon>
        <taxon>Metazoa</taxon>
        <taxon>Cnidaria</taxon>
        <taxon>Anthozoa</taxon>
        <taxon>Octocorallia</taxon>
        <taxon>Malacalcyonacea</taxon>
        <taxon>Plexauridae</taxon>
        <taxon>Paramuricea</taxon>
    </lineage>
</organism>
<evidence type="ECO:0000313" key="1">
    <source>
        <dbReference type="EMBL" id="CAB3995073.1"/>
    </source>
</evidence>
<name>A0A7D9DVL2_PARCT</name>
<dbReference type="Proteomes" id="UP001152795">
    <property type="component" value="Unassembled WGS sequence"/>
</dbReference>
<reference evidence="1" key="1">
    <citation type="submission" date="2020-04" db="EMBL/GenBank/DDBJ databases">
        <authorList>
            <person name="Alioto T."/>
            <person name="Alioto T."/>
            <person name="Gomez Garrido J."/>
        </authorList>
    </citation>
    <scope>NUCLEOTIDE SEQUENCE</scope>
    <source>
        <strain evidence="1">A484AB</strain>
    </source>
</reference>
<evidence type="ECO:0000313" key="2">
    <source>
        <dbReference type="Proteomes" id="UP001152795"/>
    </source>
</evidence>
<keyword evidence="2" id="KW-1185">Reference proteome</keyword>
<dbReference type="OrthoDB" id="10429946at2759"/>
<proteinExistence type="predicted"/>
<dbReference type="AlphaFoldDB" id="A0A7D9DVL2"/>
<protein>
    <submittedName>
        <fullName evidence="1">Uncharacterized protein</fullName>
    </submittedName>
</protein>
<gene>
    <name evidence="1" type="ORF">PACLA_8A069271</name>
</gene>
<comment type="caution">
    <text evidence="1">The sequence shown here is derived from an EMBL/GenBank/DDBJ whole genome shotgun (WGS) entry which is preliminary data.</text>
</comment>
<dbReference type="EMBL" id="CACRXK020002594">
    <property type="protein sequence ID" value="CAB3995073.1"/>
    <property type="molecule type" value="Genomic_DNA"/>
</dbReference>
<accession>A0A7D9DVL2</accession>